<evidence type="ECO:0000259" key="12">
    <source>
        <dbReference type="PROSITE" id="PS50052"/>
    </source>
</evidence>
<sequence length="207" mass="23783">MTPGLLIILSGPSGTGKGTVCDILSKNNPSLVFSISMTTRPPRPEEKEGKNYFFVTEHKFKKMIEEEAFLEWAKVYGYYYGTPRHNVEINLTEGKDVLLEIDTQGAKKVKSNYSKGVFIFLLPPSLQELRRRIEERGTEDPEKIQERFSAASLEILEVEYYNYLTVNDIPERAAQHIRSIIEAEKCRVNRNKGLIDRLRRGELIQCP</sequence>
<gene>
    <name evidence="11" type="primary">gmk</name>
    <name evidence="13" type="ORF">D5R97_01470</name>
</gene>
<comment type="similarity">
    <text evidence="2 11">Belongs to the guanylate kinase family.</text>
</comment>
<accession>A0A424YHT8</accession>
<dbReference type="FunFam" id="3.30.63.10:FF:000002">
    <property type="entry name" value="Guanylate kinase 1"/>
    <property type="match status" value="1"/>
</dbReference>
<evidence type="ECO:0000313" key="13">
    <source>
        <dbReference type="EMBL" id="RQD77810.1"/>
    </source>
</evidence>
<evidence type="ECO:0000256" key="5">
    <source>
        <dbReference type="ARBA" id="ARBA00022679"/>
    </source>
</evidence>
<keyword evidence="8 11" id="KW-0067">ATP-binding</keyword>
<dbReference type="Gene3D" id="3.40.50.300">
    <property type="entry name" value="P-loop containing nucleotide triphosphate hydrolases"/>
    <property type="match status" value="1"/>
</dbReference>
<organism evidence="13 14">
    <name type="scientific">Candidatus Syntrophonatronum acetioxidans</name>
    <dbReference type="NCBI Taxonomy" id="1795816"/>
    <lineage>
        <taxon>Bacteria</taxon>
        <taxon>Bacillati</taxon>
        <taxon>Bacillota</taxon>
        <taxon>Clostridia</taxon>
        <taxon>Eubacteriales</taxon>
        <taxon>Syntrophomonadaceae</taxon>
        <taxon>Candidatus Syntrophonatronum</taxon>
    </lineage>
</organism>
<dbReference type="PANTHER" id="PTHR23117:SF13">
    <property type="entry name" value="GUANYLATE KINASE"/>
    <property type="match status" value="1"/>
</dbReference>
<comment type="caution">
    <text evidence="13">The sequence shown here is derived from an EMBL/GenBank/DDBJ whole genome shotgun (WGS) entry which is preliminary data.</text>
</comment>
<evidence type="ECO:0000256" key="8">
    <source>
        <dbReference type="ARBA" id="ARBA00022840"/>
    </source>
</evidence>
<dbReference type="GO" id="GO:0005829">
    <property type="term" value="C:cytosol"/>
    <property type="evidence" value="ECO:0007669"/>
    <property type="project" value="TreeGrafter"/>
</dbReference>
<dbReference type="CDD" id="cd00071">
    <property type="entry name" value="GMPK"/>
    <property type="match status" value="1"/>
</dbReference>
<dbReference type="HAMAP" id="MF_00328">
    <property type="entry name" value="Guanylate_kinase"/>
    <property type="match status" value="1"/>
</dbReference>
<evidence type="ECO:0000256" key="4">
    <source>
        <dbReference type="ARBA" id="ARBA00016296"/>
    </source>
</evidence>
<evidence type="ECO:0000256" key="9">
    <source>
        <dbReference type="ARBA" id="ARBA00030128"/>
    </source>
</evidence>
<dbReference type="Proteomes" id="UP000285138">
    <property type="component" value="Unassembled WGS sequence"/>
</dbReference>
<dbReference type="PROSITE" id="PS00856">
    <property type="entry name" value="GUANYLATE_KINASE_1"/>
    <property type="match status" value="1"/>
</dbReference>
<name>A0A424YHT8_9FIRM</name>
<dbReference type="GO" id="GO:0004385">
    <property type="term" value="F:GMP kinase activity"/>
    <property type="evidence" value="ECO:0007669"/>
    <property type="project" value="UniProtKB-UniRule"/>
</dbReference>
<dbReference type="InterPro" id="IPR017665">
    <property type="entry name" value="Guanylate_kinase"/>
</dbReference>
<feature type="domain" description="Guanylate kinase-like" evidence="12">
    <location>
        <begin position="4"/>
        <end position="182"/>
    </location>
</feature>
<dbReference type="InterPro" id="IPR027417">
    <property type="entry name" value="P-loop_NTPase"/>
</dbReference>
<dbReference type="EC" id="2.7.4.8" evidence="3 11"/>
<dbReference type="Gene3D" id="3.30.63.10">
    <property type="entry name" value="Guanylate Kinase phosphate binding domain"/>
    <property type="match status" value="1"/>
</dbReference>
<proteinExistence type="inferred from homology"/>
<dbReference type="AlphaFoldDB" id="A0A424YHT8"/>
<keyword evidence="11" id="KW-0963">Cytoplasm</keyword>
<dbReference type="Pfam" id="PF00625">
    <property type="entry name" value="Guanylate_kin"/>
    <property type="match status" value="1"/>
</dbReference>
<dbReference type="SUPFAM" id="SSF52540">
    <property type="entry name" value="P-loop containing nucleoside triphosphate hydrolases"/>
    <property type="match status" value="1"/>
</dbReference>
<evidence type="ECO:0000256" key="7">
    <source>
        <dbReference type="ARBA" id="ARBA00022777"/>
    </source>
</evidence>
<evidence type="ECO:0000256" key="1">
    <source>
        <dbReference type="ARBA" id="ARBA00003531"/>
    </source>
</evidence>
<dbReference type="EMBL" id="QZAA01000053">
    <property type="protein sequence ID" value="RQD77810.1"/>
    <property type="molecule type" value="Genomic_DNA"/>
</dbReference>
<keyword evidence="5 11" id="KW-0808">Transferase</keyword>
<dbReference type="PANTHER" id="PTHR23117">
    <property type="entry name" value="GUANYLATE KINASE-RELATED"/>
    <property type="match status" value="1"/>
</dbReference>
<comment type="subcellular location">
    <subcellularLocation>
        <location evidence="11">Cytoplasm</location>
    </subcellularLocation>
</comment>
<evidence type="ECO:0000313" key="14">
    <source>
        <dbReference type="Proteomes" id="UP000285138"/>
    </source>
</evidence>
<keyword evidence="6 11" id="KW-0547">Nucleotide-binding</keyword>
<protein>
    <recommendedName>
        <fullName evidence="4 11">Guanylate kinase</fullName>
        <ecNumber evidence="3 11">2.7.4.8</ecNumber>
    </recommendedName>
    <alternativeName>
        <fullName evidence="9 11">GMP kinase</fullName>
    </alternativeName>
</protein>
<evidence type="ECO:0000256" key="10">
    <source>
        <dbReference type="ARBA" id="ARBA00048594"/>
    </source>
</evidence>
<feature type="binding site" evidence="11">
    <location>
        <begin position="11"/>
        <end position="18"/>
    </location>
    <ligand>
        <name>ATP</name>
        <dbReference type="ChEBI" id="CHEBI:30616"/>
    </ligand>
</feature>
<dbReference type="InterPro" id="IPR020590">
    <property type="entry name" value="Guanylate_kinase_CS"/>
</dbReference>
<dbReference type="PROSITE" id="PS50052">
    <property type="entry name" value="GUANYLATE_KINASE_2"/>
    <property type="match status" value="1"/>
</dbReference>
<dbReference type="NCBIfam" id="TIGR03263">
    <property type="entry name" value="guanyl_kin"/>
    <property type="match status" value="1"/>
</dbReference>
<evidence type="ECO:0000256" key="3">
    <source>
        <dbReference type="ARBA" id="ARBA00012961"/>
    </source>
</evidence>
<keyword evidence="7 11" id="KW-0418">Kinase</keyword>
<dbReference type="InterPro" id="IPR008144">
    <property type="entry name" value="Guanylate_kin-like_dom"/>
</dbReference>
<comment type="function">
    <text evidence="1 11">Essential for recycling GMP and indirectly, cGMP.</text>
</comment>
<evidence type="ECO:0000256" key="11">
    <source>
        <dbReference type="HAMAP-Rule" id="MF_00328"/>
    </source>
</evidence>
<dbReference type="SMART" id="SM00072">
    <property type="entry name" value="GuKc"/>
    <property type="match status" value="1"/>
</dbReference>
<reference evidence="13 14" key="1">
    <citation type="submission" date="2018-08" db="EMBL/GenBank/DDBJ databases">
        <title>The metabolism and importance of syntrophic acetate oxidation coupled to methane or sulfide production in haloalkaline environments.</title>
        <authorList>
            <person name="Timmers P.H.A."/>
            <person name="Vavourakis C.D."/>
            <person name="Sorokin D.Y."/>
            <person name="Sinninghe Damste J.S."/>
            <person name="Muyzer G."/>
            <person name="Stams A.J.M."/>
            <person name="Plugge C.M."/>
        </authorList>
    </citation>
    <scope>NUCLEOTIDE SEQUENCE [LARGE SCALE GENOMIC DNA]</scope>
    <source>
        <strain evidence="13">MSAO_Bac1</strain>
    </source>
</reference>
<comment type="catalytic activity">
    <reaction evidence="10 11">
        <text>GMP + ATP = GDP + ADP</text>
        <dbReference type="Rhea" id="RHEA:20780"/>
        <dbReference type="ChEBI" id="CHEBI:30616"/>
        <dbReference type="ChEBI" id="CHEBI:58115"/>
        <dbReference type="ChEBI" id="CHEBI:58189"/>
        <dbReference type="ChEBI" id="CHEBI:456216"/>
        <dbReference type="EC" id="2.7.4.8"/>
    </reaction>
</comment>
<evidence type="ECO:0000256" key="6">
    <source>
        <dbReference type="ARBA" id="ARBA00022741"/>
    </source>
</evidence>
<evidence type="ECO:0000256" key="2">
    <source>
        <dbReference type="ARBA" id="ARBA00005790"/>
    </source>
</evidence>
<dbReference type="GO" id="GO:0005524">
    <property type="term" value="F:ATP binding"/>
    <property type="evidence" value="ECO:0007669"/>
    <property type="project" value="UniProtKB-UniRule"/>
</dbReference>
<dbReference type="InterPro" id="IPR008145">
    <property type="entry name" value="GK/Ca_channel_bsu"/>
</dbReference>